<dbReference type="Proteomes" id="UP001229486">
    <property type="component" value="Unassembled WGS sequence"/>
</dbReference>
<dbReference type="Pfam" id="PF00496">
    <property type="entry name" value="SBP_bac_5"/>
    <property type="match status" value="1"/>
</dbReference>
<reference evidence="6" key="1">
    <citation type="submission" date="2023-07" db="EMBL/GenBank/DDBJ databases">
        <title>Sorghum-associated microbial communities from plants grown in Nebraska, USA.</title>
        <authorList>
            <person name="Schachtman D."/>
        </authorList>
    </citation>
    <scope>NUCLEOTIDE SEQUENCE</scope>
    <source>
        <strain evidence="6">DS1061</strain>
    </source>
</reference>
<evidence type="ECO:0000256" key="4">
    <source>
        <dbReference type="ARBA" id="ARBA00022729"/>
    </source>
</evidence>
<dbReference type="GO" id="GO:0030288">
    <property type="term" value="C:outer membrane-bounded periplasmic space"/>
    <property type="evidence" value="ECO:0007669"/>
    <property type="project" value="UniProtKB-ARBA"/>
</dbReference>
<name>A0AB73IQ65_9BURK</name>
<dbReference type="Gene3D" id="3.10.105.10">
    <property type="entry name" value="Dipeptide-binding Protein, Domain 3"/>
    <property type="match status" value="1"/>
</dbReference>
<keyword evidence="4" id="KW-0732">Signal</keyword>
<dbReference type="InterPro" id="IPR039424">
    <property type="entry name" value="SBP_5"/>
</dbReference>
<evidence type="ECO:0000256" key="1">
    <source>
        <dbReference type="ARBA" id="ARBA00004196"/>
    </source>
</evidence>
<dbReference type="PANTHER" id="PTHR30290">
    <property type="entry name" value="PERIPLASMIC BINDING COMPONENT OF ABC TRANSPORTER"/>
    <property type="match status" value="1"/>
</dbReference>
<dbReference type="Gene3D" id="3.40.190.10">
    <property type="entry name" value="Periplasmic binding protein-like II"/>
    <property type="match status" value="1"/>
</dbReference>
<dbReference type="PIRSF" id="PIRSF002741">
    <property type="entry name" value="MppA"/>
    <property type="match status" value="1"/>
</dbReference>
<evidence type="ECO:0000313" key="7">
    <source>
        <dbReference type="Proteomes" id="UP001229486"/>
    </source>
</evidence>
<dbReference type="GO" id="GO:0043190">
    <property type="term" value="C:ATP-binding cassette (ABC) transporter complex"/>
    <property type="evidence" value="ECO:0007669"/>
    <property type="project" value="InterPro"/>
</dbReference>
<dbReference type="GO" id="GO:1904680">
    <property type="term" value="F:peptide transmembrane transporter activity"/>
    <property type="evidence" value="ECO:0007669"/>
    <property type="project" value="TreeGrafter"/>
</dbReference>
<feature type="domain" description="Solute-binding protein family 5" evidence="5">
    <location>
        <begin position="93"/>
        <end position="434"/>
    </location>
</feature>
<dbReference type="GO" id="GO:0015833">
    <property type="term" value="P:peptide transport"/>
    <property type="evidence" value="ECO:0007669"/>
    <property type="project" value="TreeGrafter"/>
</dbReference>
<evidence type="ECO:0000256" key="2">
    <source>
        <dbReference type="ARBA" id="ARBA00005695"/>
    </source>
</evidence>
<dbReference type="InterPro" id="IPR030678">
    <property type="entry name" value="Peptide/Ni-bd"/>
</dbReference>
<evidence type="ECO:0000313" key="6">
    <source>
        <dbReference type="EMBL" id="MDP9651254.1"/>
    </source>
</evidence>
<dbReference type="AlphaFoldDB" id="A0AB73IQ65"/>
<accession>A0AB73IQ65</accession>
<protein>
    <submittedName>
        <fullName evidence="6">Peptide/nickel transport system substrate-binding protein</fullName>
    </submittedName>
</protein>
<evidence type="ECO:0000259" key="5">
    <source>
        <dbReference type="Pfam" id="PF00496"/>
    </source>
</evidence>
<dbReference type="SUPFAM" id="SSF53850">
    <property type="entry name" value="Periplasmic binding protein-like II"/>
    <property type="match status" value="1"/>
</dbReference>
<keyword evidence="3" id="KW-0813">Transport</keyword>
<evidence type="ECO:0000256" key="3">
    <source>
        <dbReference type="ARBA" id="ARBA00022448"/>
    </source>
</evidence>
<sequence>MDSNIYITVSRSAKEKGNMNCSRRSVLRLLSIACFPGALLGTAGFAQQTKRVLRLGVLDFLSPVPGKNNHIATQGILMLMHRGLLTYDVKGELTGELAESWRNLSSVQWEVKLKEAKFSNGAPVTAEDVRYSLQRMASNELGSQLKPSFARITSMEVVDARTIRLQTAEPLPSLPSLLANAQFCIIAKGSDRFKPDGIGAGPYVLKAYEQGVSLGLERNPHYFKAGYPKFDRVDATIYRDESARLSALRAGDVDLIDYVPYDAINDIRNEAGLKSYGDSRGGLLYVTFNGRGIFEDARLRKAVAFALRRDEFVKAVLYGCGAPLNGVPRAQNTPYYAKENAEFWRYDPVLSRKLMAEAGKPNGFNCVMLTASDLSQHRNTALLAQAQLAEIGINVRLQMADYATRQAAGLRGEGDLGVNGTGMDSLDPDAYTRIQDPSQPIAAIRSSGFAVPGLREALSQARHEFDPAKRAQLYIEADRLSLDNTTLCGLVYRATAFASSSQIKGFEMFPQLLSAYSYRNLDVVSASA</sequence>
<dbReference type="EMBL" id="JAURTK010000017">
    <property type="protein sequence ID" value="MDP9651254.1"/>
    <property type="molecule type" value="Genomic_DNA"/>
</dbReference>
<dbReference type="Gene3D" id="3.90.76.10">
    <property type="entry name" value="Dipeptide-binding Protein, Domain 1"/>
    <property type="match status" value="1"/>
</dbReference>
<dbReference type="PANTHER" id="PTHR30290:SF10">
    <property type="entry name" value="PERIPLASMIC OLIGOPEPTIDE-BINDING PROTEIN-RELATED"/>
    <property type="match status" value="1"/>
</dbReference>
<comment type="caution">
    <text evidence="6">The sequence shown here is derived from an EMBL/GenBank/DDBJ whole genome shotgun (WGS) entry which is preliminary data.</text>
</comment>
<organism evidence="6 7">
    <name type="scientific">Paraburkholderia caledonica</name>
    <dbReference type="NCBI Taxonomy" id="134536"/>
    <lineage>
        <taxon>Bacteria</taxon>
        <taxon>Pseudomonadati</taxon>
        <taxon>Pseudomonadota</taxon>
        <taxon>Betaproteobacteria</taxon>
        <taxon>Burkholderiales</taxon>
        <taxon>Burkholderiaceae</taxon>
        <taxon>Paraburkholderia</taxon>
    </lineage>
</organism>
<dbReference type="RefSeq" id="WP_392395908.1">
    <property type="nucleotide sequence ID" value="NZ_JAURTK010000017.1"/>
</dbReference>
<comment type="subcellular location">
    <subcellularLocation>
        <location evidence="1">Cell envelope</location>
    </subcellularLocation>
</comment>
<comment type="similarity">
    <text evidence="2">Belongs to the bacterial solute-binding protein 5 family.</text>
</comment>
<proteinExistence type="inferred from homology"/>
<gene>
    <name evidence="6" type="ORF">J2793_006729</name>
</gene>
<dbReference type="InterPro" id="IPR000914">
    <property type="entry name" value="SBP_5_dom"/>
</dbReference>